<dbReference type="KEGG" id="smaa:IT774_14710"/>
<dbReference type="InterPro" id="IPR050275">
    <property type="entry name" value="PGM_Phosphatase"/>
</dbReference>
<evidence type="ECO:0000313" key="2">
    <source>
        <dbReference type="EMBL" id="QPG05339.1"/>
    </source>
</evidence>
<proteinExistence type="predicted"/>
<keyword evidence="1" id="KW-0732">Signal</keyword>
<evidence type="ECO:0000256" key="1">
    <source>
        <dbReference type="SAM" id="SignalP"/>
    </source>
</evidence>
<dbReference type="CDD" id="cd07067">
    <property type="entry name" value="HP_PGM_like"/>
    <property type="match status" value="1"/>
</dbReference>
<feature type="signal peptide" evidence="1">
    <location>
        <begin position="1"/>
        <end position="22"/>
    </location>
</feature>
<dbReference type="GO" id="GO:0005737">
    <property type="term" value="C:cytoplasm"/>
    <property type="evidence" value="ECO:0007669"/>
    <property type="project" value="TreeGrafter"/>
</dbReference>
<dbReference type="Gene3D" id="3.40.50.1240">
    <property type="entry name" value="Phosphoglycerate mutase-like"/>
    <property type="match status" value="1"/>
</dbReference>
<protein>
    <submittedName>
        <fullName evidence="2">Histidine phosphatase family protein</fullName>
    </submittedName>
</protein>
<dbReference type="SMART" id="SM00855">
    <property type="entry name" value="PGAM"/>
    <property type="match status" value="1"/>
</dbReference>
<dbReference type="AlphaFoldDB" id="A0A7S9DWQ6"/>
<evidence type="ECO:0000313" key="3">
    <source>
        <dbReference type="Proteomes" id="UP000595095"/>
    </source>
</evidence>
<gene>
    <name evidence="2" type="ORF">IT774_14710</name>
</gene>
<reference evidence="2 3" key="1">
    <citation type="submission" date="2020-11" db="EMBL/GenBank/DDBJ databases">
        <title>Complete genome sequence for Salinimonas sp. strain G2-b.</title>
        <authorList>
            <person name="Park S.-J."/>
        </authorList>
    </citation>
    <scope>NUCLEOTIDE SEQUENCE [LARGE SCALE GENOMIC DNA]</scope>
    <source>
        <strain evidence="2 3">G2-b</strain>
    </source>
</reference>
<dbReference type="PANTHER" id="PTHR48100">
    <property type="entry name" value="BROAD-SPECIFICITY PHOSPHATASE YOR283W-RELATED"/>
    <property type="match status" value="1"/>
</dbReference>
<dbReference type="EMBL" id="CP064795">
    <property type="protein sequence ID" value="QPG05339.1"/>
    <property type="molecule type" value="Genomic_DNA"/>
</dbReference>
<keyword evidence="3" id="KW-1185">Reference proteome</keyword>
<sequence>MWLSFVRACCGAALLFTLPGFAEPVKSVYLIRHAEKGITEGHSRDPQLTECGQQRAQALAGFFKSVPLQAIYSTDYQRTLHTAAPIASAQQLEVRQYDPNQLEQFAQTLQQQPEQNILVVGHSNTTPTLAKHLTGRPVAALTEADFDRLYQVLLTPAQPQLNVFRQTFRCAG</sequence>
<dbReference type="InterPro" id="IPR029033">
    <property type="entry name" value="His_PPase_superfam"/>
</dbReference>
<dbReference type="Pfam" id="PF00300">
    <property type="entry name" value="His_Phos_1"/>
    <property type="match status" value="1"/>
</dbReference>
<accession>A0A7S9DWQ6</accession>
<dbReference type="PANTHER" id="PTHR48100:SF1">
    <property type="entry name" value="HISTIDINE PHOSPHATASE FAMILY PROTEIN-RELATED"/>
    <property type="match status" value="1"/>
</dbReference>
<dbReference type="Proteomes" id="UP000595095">
    <property type="component" value="Chromosome"/>
</dbReference>
<organism evidence="2 3">
    <name type="scientific">Salinimonas marina</name>
    <dbReference type="NCBI Taxonomy" id="2785918"/>
    <lineage>
        <taxon>Bacteria</taxon>
        <taxon>Pseudomonadati</taxon>
        <taxon>Pseudomonadota</taxon>
        <taxon>Gammaproteobacteria</taxon>
        <taxon>Alteromonadales</taxon>
        <taxon>Alteromonadaceae</taxon>
        <taxon>Alteromonas/Salinimonas group</taxon>
        <taxon>Salinimonas</taxon>
    </lineage>
</organism>
<dbReference type="SUPFAM" id="SSF53254">
    <property type="entry name" value="Phosphoglycerate mutase-like"/>
    <property type="match status" value="1"/>
</dbReference>
<dbReference type="GO" id="GO:0016791">
    <property type="term" value="F:phosphatase activity"/>
    <property type="evidence" value="ECO:0007669"/>
    <property type="project" value="TreeGrafter"/>
</dbReference>
<feature type="chain" id="PRO_5032951861" evidence="1">
    <location>
        <begin position="23"/>
        <end position="172"/>
    </location>
</feature>
<dbReference type="RefSeq" id="WP_195810429.1">
    <property type="nucleotide sequence ID" value="NZ_CP064795.1"/>
</dbReference>
<dbReference type="InterPro" id="IPR013078">
    <property type="entry name" value="His_Pase_superF_clade-1"/>
</dbReference>
<name>A0A7S9DWQ6_9ALTE</name>